<reference evidence="2 3" key="1">
    <citation type="submission" date="2019-07" db="EMBL/GenBank/DDBJ databases">
        <title>Full genome sequence of Humibacter sp. WJ7-1.</title>
        <authorList>
            <person name="Im W.-T."/>
        </authorList>
    </citation>
    <scope>NUCLEOTIDE SEQUENCE [LARGE SCALE GENOMIC DNA]</scope>
    <source>
        <strain evidence="2 3">WJ7-1</strain>
    </source>
</reference>
<dbReference type="EMBL" id="CP042305">
    <property type="protein sequence ID" value="QDZ14553.1"/>
    <property type="molecule type" value="Genomic_DNA"/>
</dbReference>
<dbReference type="InterPro" id="IPR036390">
    <property type="entry name" value="WH_DNA-bd_sf"/>
</dbReference>
<dbReference type="GO" id="GO:0003700">
    <property type="term" value="F:DNA-binding transcription factor activity"/>
    <property type="evidence" value="ECO:0007669"/>
    <property type="project" value="InterPro"/>
</dbReference>
<dbReference type="KEGG" id="huw:FPZ11_07095"/>
<accession>A0A5B8M2G0</accession>
<gene>
    <name evidence="2" type="ORF">FPZ11_07095</name>
</gene>
<dbReference type="AlphaFoldDB" id="A0A5B8M2G0"/>
<dbReference type="SMART" id="SM00418">
    <property type="entry name" value="HTH_ARSR"/>
    <property type="match status" value="1"/>
</dbReference>
<protein>
    <submittedName>
        <fullName evidence="2">Helix-turn-helix transcriptional regulator</fullName>
    </submittedName>
</protein>
<dbReference type="InterPro" id="IPR011991">
    <property type="entry name" value="ArsR-like_HTH"/>
</dbReference>
<name>A0A5B8M2G0_9MICO</name>
<dbReference type="RefSeq" id="WP_146319569.1">
    <property type="nucleotide sequence ID" value="NZ_CP042305.1"/>
</dbReference>
<evidence type="ECO:0000313" key="3">
    <source>
        <dbReference type="Proteomes" id="UP000320216"/>
    </source>
</evidence>
<feature type="domain" description="HTH arsR-type" evidence="1">
    <location>
        <begin position="19"/>
        <end position="111"/>
    </location>
</feature>
<dbReference type="InterPro" id="IPR001845">
    <property type="entry name" value="HTH_ArsR_DNA-bd_dom"/>
</dbReference>
<dbReference type="CDD" id="cd00090">
    <property type="entry name" value="HTH_ARSR"/>
    <property type="match status" value="1"/>
</dbReference>
<sequence length="203" mass="22710">MAEEPRVIAEQSYPVTDPAMLRALAHPLRQRIMWEFGARDHLRAADLAKITGEPANAVSYHLRSLAKAGLIVEKPELAGDSRDRVWVMSHPEGFYFPEPSAAGDALLADRLDWLRGLMDETLPRDPLAARMQYMAAAMLTRDEARRMGEEVVEVFERWRAHGIKAAEEHPDDPARVFHFTAAFIGNPRPGAQPVDGPPEAREP</sequence>
<dbReference type="OrthoDB" id="7945987at2"/>
<dbReference type="Pfam" id="PF12840">
    <property type="entry name" value="HTH_20"/>
    <property type="match status" value="1"/>
</dbReference>
<organism evidence="2 3">
    <name type="scientific">Humibacter ginsenosidimutans</name>
    <dbReference type="NCBI Taxonomy" id="2599293"/>
    <lineage>
        <taxon>Bacteria</taxon>
        <taxon>Bacillati</taxon>
        <taxon>Actinomycetota</taxon>
        <taxon>Actinomycetes</taxon>
        <taxon>Micrococcales</taxon>
        <taxon>Microbacteriaceae</taxon>
        <taxon>Humibacter</taxon>
    </lineage>
</organism>
<dbReference type="Gene3D" id="1.10.10.10">
    <property type="entry name" value="Winged helix-like DNA-binding domain superfamily/Winged helix DNA-binding domain"/>
    <property type="match status" value="1"/>
</dbReference>
<proteinExistence type="predicted"/>
<evidence type="ECO:0000313" key="2">
    <source>
        <dbReference type="EMBL" id="QDZ14553.1"/>
    </source>
</evidence>
<dbReference type="InterPro" id="IPR036388">
    <property type="entry name" value="WH-like_DNA-bd_sf"/>
</dbReference>
<evidence type="ECO:0000259" key="1">
    <source>
        <dbReference type="SMART" id="SM00418"/>
    </source>
</evidence>
<keyword evidence="3" id="KW-1185">Reference proteome</keyword>
<dbReference type="Proteomes" id="UP000320216">
    <property type="component" value="Chromosome"/>
</dbReference>
<dbReference type="SUPFAM" id="SSF46785">
    <property type="entry name" value="Winged helix' DNA-binding domain"/>
    <property type="match status" value="1"/>
</dbReference>